<dbReference type="Proteomes" id="UP001597511">
    <property type="component" value="Unassembled WGS sequence"/>
</dbReference>
<dbReference type="InterPro" id="IPR012338">
    <property type="entry name" value="Beta-lactam/transpept-like"/>
</dbReference>
<sequence length="601" mass="66557">MHKLIVTTIGIGLFHLAAMAQKPADPRLKGLDLFAEKILKDFQAPGVSIAVVEKDRVVYTGGFGFRDAEKRLPVTANTLFAIGSCTKAFTASMLGMLVKEGSVDLDKPVRNYLPELKFKNDYTNKHITLRDMMSHRSGLPRHDASWYGSTASRNELLARIEYLEPSVELRQAYQYNNFMFMAQGVVLEKLTGKSWEQNIKDRIFTPLGMTVSTTSIADMEKSGDRSLAYSLENKVNKVIPYRNIDAIGPAGSVNSSANDMANWLITWINGGKFKGKEIIPQGFVNQAMTAQVATGGGVPGKVNPDIHLNAYGLGWGMSSYRGHYRVEHGGGIDGFITSTGFFPSDSIGIFVVSSQSEVTTAIRNYIADKLLKLSDKNWGKADLEARLKADSTSNSIPNTDSLNKKPGTHPSHALKDYAGKFENKGYGIVTLFNERDTLWIDYNEGGKKTTSYVEHYHYDVFRIMDAKKPGEVVKDGFKIQFHLDAMGNIDHLTAPMEPSVEPVKFSKLPPSIEINENDLQKYVGTYDLEGATVTVYIRNNKTLMVLVPGQPDYELAAAGEHLFNLVIAKGYSVKFDVNDKNEVTALSFIQPNGVFKANRKK</sequence>
<evidence type="ECO:0000259" key="2">
    <source>
        <dbReference type="Pfam" id="PF11954"/>
    </source>
</evidence>
<dbReference type="RefSeq" id="WP_386098377.1">
    <property type="nucleotide sequence ID" value="NZ_JBHUOZ010000003.1"/>
</dbReference>
<dbReference type="PANTHER" id="PTHR46825">
    <property type="entry name" value="D-ALANYL-D-ALANINE-CARBOXYPEPTIDASE/ENDOPEPTIDASE AMPH"/>
    <property type="match status" value="1"/>
</dbReference>
<gene>
    <name evidence="3" type="ORF">ACFS6H_11260</name>
</gene>
<evidence type="ECO:0000313" key="3">
    <source>
        <dbReference type="EMBL" id="MFD2920292.1"/>
    </source>
</evidence>
<dbReference type="Pfam" id="PF11954">
    <property type="entry name" value="DUF3471"/>
    <property type="match status" value="1"/>
</dbReference>
<organism evidence="3 4">
    <name type="scientific">Terrimonas rubra</name>
    <dbReference type="NCBI Taxonomy" id="1035890"/>
    <lineage>
        <taxon>Bacteria</taxon>
        <taxon>Pseudomonadati</taxon>
        <taxon>Bacteroidota</taxon>
        <taxon>Chitinophagia</taxon>
        <taxon>Chitinophagales</taxon>
        <taxon>Chitinophagaceae</taxon>
        <taxon>Terrimonas</taxon>
    </lineage>
</organism>
<feature type="domain" description="Peptidase S12 Pab87-related C-terminal" evidence="2">
    <location>
        <begin position="404"/>
        <end position="505"/>
    </location>
</feature>
<dbReference type="InterPro" id="IPR001466">
    <property type="entry name" value="Beta-lactam-related"/>
</dbReference>
<name>A0ABW6A6A9_9BACT</name>
<comment type="caution">
    <text evidence="3">The sequence shown here is derived from an EMBL/GenBank/DDBJ whole genome shotgun (WGS) entry which is preliminary data.</text>
</comment>
<evidence type="ECO:0000259" key="1">
    <source>
        <dbReference type="Pfam" id="PF00144"/>
    </source>
</evidence>
<reference evidence="4" key="1">
    <citation type="journal article" date="2019" name="Int. J. Syst. Evol. Microbiol.">
        <title>The Global Catalogue of Microorganisms (GCM) 10K type strain sequencing project: providing services to taxonomists for standard genome sequencing and annotation.</title>
        <authorList>
            <consortium name="The Broad Institute Genomics Platform"/>
            <consortium name="The Broad Institute Genome Sequencing Center for Infectious Disease"/>
            <person name="Wu L."/>
            <person name="Ma J."/>
        </authorList>
    </citation>
    <scope>NUCLEOTIDE SEQUENCE [LARGE SCALE GENOMIC DNA]</scope>
    <source>
        <strain evidence="4">KCTC 23299</strain>
    </source>
</reference>
<dbReference type="InterPro" id="IPR050491">
    <property type="entry name" value="AmpC-like"/>
</dbReference>
<dbReference type="Gene3D" id="3.40.710.10">
    <property type="entry name" value="DD-peptidase/beta-lactamase superfamily"/>
    <property type="match status" value="1"/>
</dbReference>
<feature type="domain" description="Beta-lactamase-related" evidence="1">
    <location>
        <begin position="37"/>
        <end position="357"/>
    </location>
</feature>
<dbReference type="Pfam" id="PF00144">
    <property type="entry name" value="Beta-lactamase"/>
    <property type="match status" value="1"/>
</dbReference>
<dbReference type="EMBL" id="JBHUOZ010000003">
    <property type="protein sequence ID" value="MFD2920292.1"/>
    <property type="molecule type" value="Genomic_DNA"/>
</dbReference>
<dbReference type="InterPro" id="IPR021860">
    <property type="entry name" value="Peptidase_S12_Pab87-rel_C"/>
</dbReference>
<evidence type="ECO:0000313" key="4">
    <source>
        <dbReference type="Proteomes" id="UP001597511"/>
    </source>
</evidence>
<keyword evidence="4" id="KW-1185">Reference proteome</keyword>
<accession>A0ABW6A6A9</accession>
<dbReference type="GO" id="GO:0016787">
    <property type="term" value="F:hydrolase activity"/>
    <property type="evidence" value="ECO:0007669"/>
    <property type="project" value="UniProtKB-KW"/>
</dbReference>
<dbReference type="SUPFAM" id="SSF56601">
    <property type="entry name" value="beta-lactamase/transpeptidase-like"/>
    <property type="match status" value="1"/>
</dbReference>
<keyword evidence="3" id="KW-0378">Hydrolase</keyword>
<dbReference type="Gene3D" id="2.40.128.600">
    <property type="match status" value="1"/>
</dbReference>
<proteinExistence type="predicted"/>
<protein>
    <submittedName>
        <fullName evidence="3">Serine hydrolase</fullName>
    </submittedName>
</protein>
<dbReference type="PANTHER" id="PTHR46825:SF15">
    <property type="entry name" value="BETA-LACTAMASE-RELATED DOMAIN-CONTAINING PROTEIN"/>
    <property type="match status" value="1"/>
</dbReference>